<name>A0ABR0IUR5_9EURO</name>
<comment type="caution">
    <text evidence="10">The sequence shown here is derived from an EMBL/GenBank/DDBJ whole genome shotgun (WGS) entry which is preliminary data.</text>
</comment>
<reference evidence="10 11" key="1">
    <citation type="submission" date="2023-08" db="EMBL/GenBank/DDBJ databases">
        <title>Black Yeasts Isolated from many extreme environments.</title>
        <authorList>
            <person name="Coleine C."/>
            <person name="Stajich J.E."/>
            <person name="Selbmann L."/>
        </authorList>
    </citation>
    <scope>NUCLEOTIDE SEQUENCE [LARGE SCALE GENOMIC DNA]</scope>
    <source>
        <strain evidence="10 11">CCFEE 6328</strain>
    </source>
</reference>
<feature type="signal peptide" evidence="8">
    <location>
        <begin position="1"/>
        <end position="20"/>
    </location>
</feature>
<organism evidence="10 11">
    <name type="scientific">Exophiala sideris</name>
    <dbReference type="NCBI Taxonomy" id="1016849"/>
    <lineage>
        <taxon>Eukaryota</taxon>
        <taxon>Fungi</taxon>
        <taxon>Dikarya</taxon>
        <taxon>Ascomycota</taxon>
        <taxon>Pezizomycotina</taxon>
        <taxon>Eurotiomycetes</taxon>
        <taxon>Chaetothyriomycetidae</taxon>
        <taxon>Chaetothyriales</taxon>
        <taxon>Herpotrichiellaceae</taxon>
        <taxon>Exophiala</taxon>
    </lineage>
</organism>
<dbReference type="InterPro" id="IPR017853">
    <property type="entry name" value="GH"/>
</dbReference>
<dbReference type="SUPFAM" id="SSF51445">
    <property type="entry name" value="(Trans)glycosidases"/>
    <property type="match status" value="1"/>
</dbReference>
<evidence type="ECO:0000256" key="8">
    <source>
        <dbReference type="SAM" id="SignalP"/>
    </source>
</evidence>
<sequence>MFAPGGFLLLLGLIAPVVLGQFVPFNQSGFLFAYELDETDLATISLSFPDCQNGPLAGNIVCTASANYRDRTWGLINLLTIDELIVNTRNTAPGVPRLGLPPYQVWNEALHRLDQANFSDFVTFSRATIFAQPILSTAALNRTFIHTIADIISTQGRALKNAGKYGLDSYAPNINGFRRGVEPDYIKIVATPRRFAGYDLESWNGTSRLSNDLIISNQDLAGYYTPQFKAAIRDARANSFMCSYNGVNGVPSCANSYLLQTLLRNTWGFSNYDGYVSADCDSVVNVWEPHYYAYNLSVASSESLLAGTDIDCGHAYAVHLNESIIAGAVAPSDIAQGVFRLYSNLVRLGFFDWNNSVVYRELTWEDVVSTDAQNISYESAVQGITLLKNDGTLPL</sequence>
<dbReference type="InterPro" id="IPR044993">
    <property type="entry name" value="BXL"/>
</dbReference>
<dbReference type="InterPro" id="IPR036962">
    <property type="entry name" value="Glyco_hydro_3_N_sf"/>
</dbReference>
<evidence type="ECO:0000313" key="10">
    <source>
        <dbReference type="EMBL" id="KAK5048392.1"/>
    </source>
</evidence>
<dbReference type="InterPro" id="IPR001764">
    <property type="entry name" value="Glyco_hydro_3_N"/>
</dbReference>
<keyword evidence="5" id="KW-0325">Glycoprotein</keyword>
<feature type="chain" id="PRO_5047127783" description="xylan 1,4-beta-xylosidase" evidence="8">
    <location>
        <begin position="21"/>
        <end position="395"/>
    </location>
</feature>
<keyword evidence="4" id="KW-0378">Hydrolase</keyword>
<evidence type="ECO:0000256" key="3">
    <source>
        <dbReference type="ARBA" id="ARBA00022651"/>
    </source>
</evidence>
<dbReference type="EMBL" id="JAVRRF010000061">
    <property type="protein sequence ID" value="KAK5048392.1"/>
    <property type="molecule type" value="Genomic_DNA"/>
</dbReference>
<dbReference type="PANTHER" id="PTHR42721:SF13">
    <property type="entry name" value="EXO-1,4-BETA-XYLOSIDASE XLND"/>
    <property type="match status" value="1"/>
</dbReference>
<keyword evidence="3" id="KW-0119">Carbohydrate metabolism</keyword>
<dbReference type="Gene3D" id="3.20.20.300">
    <property type="entry name" value="Glycoside hydrolase, family 3, N-terminal domain"/>
    <property type="match status" value="2"/>
</dbReference>
<evidence type="ECO:0000256" key="5">
    <source>
        <dbReference type="ARBA" id="ARBA00023180"/>
    </source>
</evidence>
<evidence type="ECO:0000256" key="2">
    <source>
        <dbReference type="ARBA" id="ARBA00005336"/>
    </source>
</evidence>
<comment type="similarity">
    <text evidence="2">Belongs to the glycosyl hydrolase 3 family.</text>
</comment>
<comment type="catalytic activity">
    <reaction evidence="6">
        <text>Hydrolysis of (1-&gt;4)-beta-D-xylans, to remove successive D-xylose residues from the non-reducing termini.</text>
        <dbReference type="EC" id="3.2.1.37"/>
    </reaction>
</comment>
<feature type="domain" description="Glycoside hydrolase family 3 N-terminal" evidence="9">
    <location>
        <begin position="180"/>
        <end position="341"/>
    </location>
</feature>
<keyword evidence="8" id="KW-0732">Signal</keyword>
<dbReference type="Proteomes" id="UP001345691">
    <property type="component" value="Unassembled WGS sequence"/>
</dbReference>
<dbReference type="EC" id="3.2.1.37" evidence="7"/>
<accession>A0ABR0IUR5</accession>
<evidence type="ECO:0000256" key="1">
    <source>
        <dbReference type="ARBA" id="ARBA00004851"/>
    </source>
</evidence>
<evidence type="ECO:0000256" key="7">
    <source>
        <dbReference type="ARBA" id="ARBA00026107"/>
    </source>
</evidence>
<gene>
    <name evidence="10" type="ORF">LTR69_011404</name>
</gene>
<evidence type="ECO:0000256" key="4">
    <source>
        <dbReference type="ARBA" id="ARBA00022801"/>
    </source>
</evidence>
<evidence type="ECO:0000256" key="6">
    <source>
        <dbReference type="ARBA" id="ARBA00024574"/>
    </source>
</evidence>
<keyword evidence="3" id="KW-0624">Polysaccharide degradation</keyword>
<keyword evidence="3" id="KW-0858">Xylan degradation</keyword>
<protein>
    <recommendedName>
        <fullName evidence="7">xylan 1,4-beta-xylosidase</fullName>
        <ecNumber evidence="7">3.2.1.37</ecNumber>
    </recommendedName>
</protein>
<evidence type="ECO:0000313" key="11">
    <source>
        <dbReference type="Proteomes" id="UP001345691"/>
    </source>
</evidence>
<comment type="pathway">
    <text evidence="1">Glycan degradation; xylan degradation.</text>
</comment>
<dbReference type="PANTHER" id="PTHR42721">
    <property type="entry name" value="SUGAR HYDROLASE-RELATED"/>
    <property type="match status" value="1"/>
</dbReference>
<evidence type="ECO:0000259" key="9">
    <source>
        <dbReference type="Pfam" id="PF00933"/>
    </source>
</evidence>
<dbReference type="Pfam" id="PF00933">
    <property type="entry name" value="Glyco_hydro_3"/>
    <property type="match status" value="1"/>
</dbReference>
<keyword evidence="11" id="KW-1185">Reference proteome</keyword>
<proteinExistence type="inferred from homology"/>